<feature type="compositionally biased region" description="Polar residues" evidence="12">
    <location>
        <begin position="395"/>
        <end position="406"/>
    </location>
</feature>
<dbReference type="GO" id="GO:0032259">
    <property type="term" value="P:methylation"/>
    <property type="evidence" value="ECO:0007669"/>
    <property type="project" value="UniProtKB-KW"/>
</dbReference>
<evidence type="ECO:0000256" key="11">
    <source>
        <dbReference type="ARBA" id="ARBA00031350"/>
    </source>
</evidence>
<organism evidence="13 14">
    <name type="scientific">Amycolatopsis rubida</name>
    <dbReference type="NCBI Taxonomy" id="112413"/>
    <lineage>
        <taxon>Bacteria</taxon>
        <taxon>Bacillati</taxon>
        <taxon>Actinomycetota</taxon>
        <taxon>Actinomycetes</taxon>
        <taxon>Pseudonocardiales</taxon>
        <taxon>Pseudonocardiaceae</taxon>
        <taxon>Amycolatopsis</taxon>
    </lineage>
</organism>
<feature type="region of interest" description="Disordered" evidence="12">
    <location>
        <begin position="385"/>
        <end position="406"/>
    </location>
</feature>
<evidence type="ECO:0000256" key="9">
    <source>
        <dbReference type="ARBA" id="ARBA00030757"/>
    </source>
</evidence>
<evidence type="ECO:0000256" key="2">
    <source>
        <dbReference type="ARBA" id="ARBA00005369"/>
    </source>
</evidence>
<dbReference type="EMBL" id="FOWC01000010">
    <property type="protein sequence ID" value="SFQ27879.1"/>
    <property type="molecule type" value="Genomic_DNA"/>
</dbReference>
<keyword evidence="7 13" id="KW-0808">Transferase</keyword>
<evidence type="ECO:0000256" key="6">
    <source>
        <dbReference type="ARBA" id="ARBA00022603"/>
    </source>
</evidence>
<dbReference type="STRING" id="112413.SAMN05421854_11076"/>
<dbReference type="PANTHER" id="PTHR11579:SF0">
    <property type="entry name" value="PROTEIN-L-ISOASPARTATE(D-ASPARTATE) O-METHYLTRANSFERASE"/>
    <property type="match status" value="1"/>
</dbReference>
<evidence type="ECO:0000313" key="14">
    <source>
        <dbReference type="Proteomes" id="UP000199137"/>
    </source>
</evidence>
<protein>
    <recommendedName>
        <fullName evidence="4">Protein-L-isoaspartate O-methyltransferase</fullName>
        <ecNumber evidence="3">2.1.1.77</ecNumber>
    </recommendedName>
    <alternativeName>
        <fullName evidence="11">L-isoaspartyl protein carboxyl methyltransferase</fullName>
    </alternativeName>
    <alternativeName>
        <fullName evidence="9">Protein L-isoaspartyl methyltransferase</fullName>
    </alternativeName>
    <alternativeName>
        <fullName evidence="10">Protein-beta-aspartate methyltransferase</fullName>
    </alternativeName>
</protein>
<evidence type="ECO:0000256" key="10">
    <source>
        <dbReference type="ARBA" id="ARBA00031323"/>
    </source>
</evidence>
<evidence type="ECO:0000256" key="3">
    <source>
        <dbReference type="ARBA" id="ARBA00011890"/>
    </source>
</evidence>
<evidence type="ECO:0000313" key="13">
    <source>
        <dbReference type="EMBL" id="SFQ27879.1"/>
    </source>
</evidence>
<evidence type="ECO:0000256" key="1">
    <source>
        <dbReference type="ARBA" id="ARBA00004496"/>
    </source>
</evidence>
<comment type="subcellular location">
    <subcellularLocation>
        <location evidence="1">Cytoplasm</location>
    </subcellularLocation>
</comment>
<dbReference type="GO" id="GO:0005737">
    <property type="term" value="C:cytoplasm"/>
    <property type="evidence" value="ECO:0007669"/>
    <property type="project" value="UniProtKB-SubCell"/>
</dbReference>
<keyword evidence="8" id="KW-0949">S-adenosyl-L-methionine</keyword>
<dbReference type="OrthoDB" id="5143400at2"/>
<gene>
    <name evidence="13" type="ORF">SAMN05421854_11076</name>
</gene>
<dbReference type="SUPFAM" id="SSF53335">
    <property type="entry name" value="S-adenosyl-L-methionine-dependent methyltransferases"/>
    <property type="match status" value="1"/>
</dbReference>
<dbReference type="Gene3D" id="3.40.50.150">
    <property type="entry name" value="Vaccinia Virus protein VP39"/>
    <property type="match status" value="1"/>
</dbReference>
<accession>A0A1I5X7B2</accession>
<reference evidence="14" key="1">
    <citation type="submission" date="2016-10" db="EMBL/GenBank/DDBJ databases">
        <authorList>
            <person name="Varghese N."/>
            <person name="Submissions S."/>
        </authorList>
    </citation>
    <scope>NUCLEOTIDE SEQUENCE [LARGE SCALE GENOMIC DNA]</scope>
    <source>
        <strain evidence="14">DSM 44637</strain>
    </source>
</reference>
<sequence length="406" mass="43555">MTVEAATPARRALFAEVDLAAFIPDAIWVDIPDDPGYREVSRRRDRAAWDAAVAANAPVVTQINLGEPHRPGGDNFPTSSSRQPSIVADMLTALGPRPGDAVLEVGTGTGWNAALLEHRVGPAGRVTTIEVDPGIADTARAALAAAGFAAHVVTGDSEAGWPAAAPYDGMMSTASVRETVPPAWLAQLRPGGRLATPWSTDYAKGALLTLDLGENGVATGRFSTCLSFMRLRSHRRGLFGWEPDQDALADAAVTTTECRDVDLDRMLGPARGNLVIGARLREVSLVFDRDARGPGHHLVELDDLATKSFARLDWPTGSAEPFTVSQLGPRRLWDEAEAAYDWWYEHGQPGPDRLGLAIAPDHCSGHPVRCWTGCGVRRRIGTWPRVGGRARRPGMTSSAGTTFLHR</sequence>
<dbReference type="RefSeq" id="WP_093575638.1">
    <property type="nucleotide sequence ID" value="NZ_FOWC01000010.1"/>
</dbReference>
<dbReference type="EC" id="2.1.1.77" evidence="3"/>
<dbReference type="GO" id="GO:0004719">
    <property type="term" value="F:protein-L-isoaspartate (D-aspartate) O-methyltransferase activity"/>
    <property type="evidence" value="ECO:0007669"/>
    <property type="project" value="UniProtKB-EC"/>
</dbReference>
<keyword evidence="5" id="KW-0963">Cytoplasm</keyword>
<proteinExistence type="inferred from homology"/>
<dbReference type="InterPro" id="IPR000682">
    <property type="entry name" value="PCMT"/>
</dbReference>
<dbReference type="AlphaFoldDB" id="A0A1I5X7B2"/>
<evidence type="ECO:0000256" key="12">
    <source>
        <dbReference type="SAM" id="MobiDB-lite"/>
    </source>
</evidence>
<name>A0A1I5X7B2_9PSEU</name>
<dbReference type="InterPro" id="IPR029063">
    <property type="entry name" value="SAM-dependent_MTases_sf"/>
</dbReference>
<evidence type="ECO:0000256" key="7">
    <source>
        <dbReference type="ARBA" id="ARBA00022679"/>
    </source>
</evidence>
<dbReference type="PANTHER" id="PTHR11579">
    <property type="entry name" value="PROTEIN-L-ISOASPARTATE O-METHYLTRANSFERASE"/>
    <property type="match status" value="1"/>
</dbReference>
<comment type="similarity">
    <text evidence="2">Belongs to the methyltransferase superfamily. L-isoaspartyl/D-aspartyl protein methyltransferase family.</text>
</comment>
<evidence type="ECO:0000256" key="4">
    <source>
        <dbReference type="ARBA" id="ARBA00013346"/>
    </source>
</evidence>
<evidence type="ECO:0000256" key="5">
    <source>
        <dbReference type="ARBA" id="ARBA00022490"/>
    </source>
</evidence>
<dbReference type="Pfam" id="PF01135">
    <property type="entry name" value="PCMT"/>
    <property type="match status" value="1"/>
</dbReference>
<dbReference type="CDD" id="cd02440">
    <property type="entry name" value="AdoMet_MTases"/>
    <property type="match status" value="1"/>
</dbReference>
<dbReference type="Proteomes" id="UP000199137">
    <property type="component" value="Unassembled WGS sequence"/>
</dbReference>
<evidence type="ECO:0000256" key="8">
    <source>
        <dbReference type="ARBA" id="ARBA00022691"/>
    </source>
</evidence>
<keyword evidence="6 13" id="KW-0489">Methyltransferase</keyword>